<accession>A0ABN2QHZ1</accession>
<dbReference type="PANTHER" id="PTHR24421">
    <property type="entry name" value="NITRATE/NITRITE SENSOR PROTEIN NARX-RELATED"/>
    <property type="match status" value="1"/>
</dbReference>
<dbReference type="EC" id="2.7.13.3" evidence="2"/>
<keyword evidence="14" id="KW-1185">Reference proteome</keyword>
<evidence type="ECO:0000256" key="7">
    <source>
        <dbReference type="ARBA" id="ARBA00022840"/>
    </source>
</evidence>
<dbReference type="GO" id="GO:0016301">
    <property type="term" value="F:kinase activity"/>
    <property type="evidence" value="ECO:0007669"/>
    <property type="project" value="UniProtKB-KW"/>
</dbReference>
<evidence type="ECO:0000256" key="1">
    <source>
        <dbReference type="ARBA" id="ARBA00000085"/>
    </source>
</evidence>
<dbReference type="Gene3D" id="3.30.565.10">
    <property type="entry name" value="Histidine kinase-like ATPase, C-terminal domain"/>
    <property type="match status" value="1"/>
</dbReference>
<evidence type="ECO:0000256" key="5">
    <source>
        <dbReference type="ARBA" id="ARBA00022741"/>
    </source>
</evidence>
<feature type="domain" description="Signal transduction histidine kinase subgroup 3 dimerisation and phosphoacceptor" evidence="12">
    <location>
        <begin position="216"/>
        <end position="277"/>
    </location>
</feature>
<feature type="region of interest" description="Disordered" evidence="10">
    <location>
        <begin position="277"/>
        <end position="303"/>
    </location>
</feature>
<keyword evidence="6 13" id="KW-0418">Kinase</keyword>
<evidence type="ECO:0000256" key="6">
    <source>
        <dbReference type="ARBA" id="ARBA00022777"/>
    </source>
</evidence>
<dbReference type="Pfam" id="PF07730">
    <property type="entry name" value="HisKA_3"/>
    <property type="match status" value="1"/>
</dbReference>
<evidence type="ECO:0000256" key="3">
    <source>
        <dbReference type="ARBA" id="ARBA00022553"/>
    </source>
</evidence>
<dbReference type="Gene3D" id="1.20.5.1930">
    <property type="match status" value="1"/>
</dbReference>
<dbReference type="Pfam" id="PF02518">
    <property type="entry name" value="HATPase_c"/>
    <property type="match status" value="1"/>
</dbReference>
<dbReference type="CDD" id="cd16917">
    <property type="entry name" value="HATPase_UhpB-NarQ-NarX-like"/>
    <property type="match status" value="1"/>
</dbReference>
<evidence type="ECO:0000256" key="8">
    <source>
        <dbReference type="ARBA" id="ARBA00023012"/>
    </source>
</evidence>
<keyword evidence="3" id="KW-0597">Phosphoprotein</keyword>
<dbReference type="Proteomes" id="UP001501116">
    <property type="component" value="Unassembled WGS sequence"/>
</dbReference>
<feature type="coiled-coil region" evidence="9">
    <location>
        <begin position="191"/>
        <end position="218"/>
    </location>
</feature>
<evidence type="ECO:0000313" key="14">
    <source>
        <dbReference type="Proteomes" id="UP001501116"/>
    </source>
</evidence>
<dbReference type="InterPro" id="IPR036890">
    <property type="entry name" value="HATPase_C_sf"/>
</dbReference>
<reference evidence="13 14" key="1">
    <citation type="journal article" date="2019" name="Int. J. Syst. Evol. Microbiol.">
        <title>The Global Catalogue of Microorganisms (GCM) 10K type strain sequencing project: providing services to taxonomists for standard genome sequencing and annotation.</title>
        <authorList>
            <consortium name="The Broad Institute Genomics Platform"/>
            <consortium name="The Broad Institute Genome Sequencing Center for Infectious Disease"/>
            <person name="Wu L."/>
            <person name="Ma J."/>
        </authorList>
    </citation>
    <scope>NUCLEOTIDE SEQUENCE [LARGE SCALE GENOMIC DNA]</scope>
    <source>
        <strain evidence="13 14">JCM 14545</strain>
    </source>
</reference>
<keyword evidence="7" id="KW-0067">ATP-binding</keyword>
<dbReference type="InterPro" id="IPR011712">
    <property type="entry name" value="Sig_transdc_His_kin_sub3_dim/P"/>
</dbReference>
<dbReference type="PANTHER" id="PTHR24421:SF10">
    <property type="entry name" value="NITRATE_NITRITE SENSOR PROTEIN NARQ"/>
    <property type="match status" value="1"/>
</dbReference>
<keyword evidence="4" id="KW-0808">Transferase</keyword>
<evidence type="ECO:0000256" key="10">
    <source>
        <dbReference type="SAM" id="MobiDB-lite"/>
    </source>
</evidence>
<gene>
    <name evidence="13" type="ORF">GCM10009754_21470</name>
</gene>
<dbReference type="InterPro" id="IPR050482">
    <property type="entry name" value="Sensor_HK_TwoCompSys"/>
</dbReference>
<feature type="domain" description="Histidine kinase/HSP90-like ATPase" evidence="11">
    <location>
        <begin position="336"/>
        <end position="428"/>
    </location>
</feature>
<keyword evidence="8" id="KW-0902">Two-component regulatory system</keyword>
<sequence length="445" mass="47426">MRAFAGIIAFVNGDPADGFSRHRAPARLRDAFSRRRFPALLLGLAAGLALLDIALDVNGSPTTGWAGPHANLVLQLAVDATLPLLLKYPRTVAAIALAVTAALAGSDVFAPGLLVPVDPITSMTVPSATPVVIIGVVRLLDRSAWLPIAGAFTVLGARLWQPDWEVTPFGLLSTAVPTLVAVYYSTRQDLMLHLRHRAERAERERHLLAEQARAEERRQLATEMHDVVTHRISLMVLQAGALGVRTKEDETRQAANDIRVSGTQALDELRDLIGVLHGSKENEPEPVRGDAAGTRRSSGEQPPLDPAVLVEECESVGVHVDFARAGASSDVSPTVARTAYRIIQEALTNVRKHAPSARVTVDLRYRKDGVDVTVENAAPERTADPALAGTGSGTGLSSLRQRVELIGGSLETGVTTGGGYRVRATLPAYVPTAGSRSLDSLAARR</sequence>
<evidence type="ECO:0000259" key="12">
    <source>
        <dbReference type="Pfam" id="PF07730"/>
    </source>
</evidence>
<evidence type="ECO:0000259" key="11">
    <source>
        <dbReference type="Pfam" id="PF02518"/>
    </source>
</evidence>
<protein>
    <recommendedName>
        <fullName evidence="2">histidine kinase</fullName>
        <ecNumber evidence="2">2.7.13.3</ecNumber>
    </recommendedName>
</protein>
<keyword evidence="9" id="KW-0175">Coiled coil</keyword>
<evidence type="ECO:0000256" key="2">
    <source>
        <dbReference type="ARBA" id="ARBA00012438"/>
    </source>
</evidence>
<evidence type="ECO:0000256" key="9">
    <source>
        <dbReference type="SAM" id="Coils"/>
    </source>
</evidence>
<dbReference type="SUPFAM" id="SSF55874">
    <property type="entry name" value="ATPase domain of HSP90 chaperone/DNA topoisomerase II/histidine kinase"/>
    <property type="match status" value="1"/>
</dbReference>
<comment type="caution">
    <text evidence="13">The sequence shown here is derived from an EMBL/GenBank/DDBJ whole genome shotgun (WGS) entry which is preliminary data.</text>
</comment>
<dbReference type="InterPro" id="IPR003594">
    <property type="entry name" value="HATPase_dom"/>
</dbReference>
<feature type="compositionally biased region" description="Basic and acidic residues" evidence="10">
    <location>
        <begin position="278"/>
        <end position="288"/>
    </location>
</feature>
<name>A0ABN2QHZ1_9PSEU</name>
<proteinExistence type="predicted"/>
<keyword evidence="5" id="KW-0547">Nucleotide-binding</keyword>
<organism evidence="13 14">
    <name type="scientific">Amycolatopsis minnesotensis</name>
    <dbReference type="NCBI Taxonomy" id="337894"/>
    <lineage>
        <taxon>Bacteria</taxon>
        <taxon>Bacillati</taxon>
        <taxon>Actinomycetota</taxon>
        <taxon>Actinomycetes</taxon>
        <taxon>Pseudonocardiales</taxon>
        <taxon>Pseudonocardiaceae</taxon>
        <taxon>Amycolatopsis</taxon>
    </lineage>
</organism>
<comment type="catalytic activity">
    <reaction evidence="1">
        <text>ATP + protein L-histidine = ADP + protein N-phospho-L-histidine.</text>
        <dbReference type="EC" id="2.7.13.3"/>
    </reaction>
</comment>
<evidence type="ECO:0000313" key="13">
    <source>
        <dbReference type="EMBL" id="GAA1952243.1"/>
    </source>
</evidence>
<dbReference type="EMBL" id="BAAANN010000007">
    <property type="protein sequence ID" value="GAA1952243.1"/>
    <property type="molecule type" value="Genomic_DNA"/>
</dbReference>
<evidence type="ECO:0000256" key="4">
    <source>
        <dbReference type="ARBA" id="ARBA00022679"/>
    </source>
</evidence>